<gene>
    <name evidence="2" type="ORF">BJ878DRAFT_509987</name>
</gene>
<dbReference type="EMBL" id="MU253963">
    <property type="protein sequence ID" value="KAG9243633.1"/>
    <property type="molecule type" value="Genomic_DNA"/>
</dbReference>
<dbReference type="AlphaFoldDB" id="A0A9P7Z2C3"/>
<comment type="caution">
    <text evidence="2">The sequence shown here is derived from an EMBL/GenBank/DDBJ whole genome shotgun (WGS) entry which is preliminary data.</text>
</comment>
<dbReference type="OrthoDB" id="5430411at2759"/>
<accession>A0A9P7Z2C3</accession>
<keyword evidence="3" id="KW-1185">Reference proteome</keyword>
<feature type="region of interest" description="Disordered" evidence="1">
    <location>
        <begin position="1"/>
        <end position="24"/>
    </location>
</feature>
<evidence type="ECO:0000313" key="3">
    <source>
        <dbReference type="Proteomes" id="UP000887226"/>
    </source>
</evidence>
<reference evidence="2" key="1">
    <citation type="journal article" date="2021" name="IMA Fungus">
        <title>Genomic characterization of three marine fungi, including Emericellopsis atlantica sp. nov. with signatures of a generalist lifestyle and marine biomass degradation.</title>
        <authorList>
            <person name="Hagestad O.C."/>
            <person name="Hou L."/>
            <person name="Andersen J.H."/>
            <person name="Hansen E.H."/>
            <person name="Altermark B."/>
            <person name="Li C."/>
            <person name="Kuhnert E."/>
            <person name="Cox R.J."/>
            <person name="Crous P.W."/>
            <person name="Spatafora J.W."/>
            <person name="Lail K."/>
            <person name="Amirebrahimi M."/>
            <person name="Lipzen A."/>
            <person name="Pangilinan J."/>
            <person name="Andreopoulos W."/>
            <person name="Hayes R.D."/>
            <person name="Ng V."/>
            <person name="Grigoriev I.V."/>
            <person name="Jackson S.A."/>
            <person name="Sutton T.D.S."/>
            <person name="Dobson A.D.W."/>
            <person name="Rama T."/>
        </authorList>
    </citation>
    <scope>NUCLEOTIDE SEQUENCE</scope>
    <source>
        <strain evidence="2">TRa3180A</strain>
    </source>
</reference>
<proteinExistence type="predicted"/>
<organism evidence="2 3">
    <name type="scientific">Calycina marina</name>
    <dbReference type="NCBI Taxonomy" id="1763456"/>
    <lineage>
        <taxon>Eukaryota</taxon>
        <taxon>Fungi</taxon>
        <taxon>Dikarya</taxon>
        <taxon>Ascomycota</taxon>
        <taxon>Pezizomycotina</taxon>
        <taxon>Leotiomycetes</taxon>
        <taxon>Helotiales</taxon>
        <taxon>Pezizellaceae</taxon>
        <taxon>Calycina</taxon>
    </lineage>
</organism>
<feature type="compositionally biased region" description="Polar residues" evidence="1">
    <location>
        <begin position="1"/>
        <end position="16"/>
    </location>
</feature>
<feature type="region of interest" description="Disordered" evidence="1">
    <location>
        <begin position="217"/>
        <end position="259"/>
    </location>
</feature>
<protein>
    <submittedName>
        <fullName evidence="2">Uncharacterized protein</fullName>
    </submittedName>
</protein>
<name>A0A9P7Z2C3_9HELO</name>
<evidence type="ECO:0000313" key="2">
    <source>
        <dbReference type="EMBL" id="KAG9243633.1"/>
    </source>
</evidence>
<dbReference type="Proteomes" id="UP000887226">
    <property type="component" value="Unassembled WGS sequence"/>
</dbReference>
<evidence type="ECO:0000256" key="1">
    <source>
        <dbReference type="SAM" id="MobiDB-lite"/>
    </source>
</evidence>
<sequence>MSSWSLTSPSNETTTALIDPPPAIKNIGKRRGELAVEPVEGLDRSPAVVGRREVSKLSVSYKTKKYDDQQRLIDGAGAIYRYPHEMDWNNRDHVKKLNAWREQIHRRTFDQKRKTRPYWIEAEKAAVIELLGQHLQERAAVSKFDPLYKRVANVYNTRYHGRLQFAGHRLVADSRARAGGLLDKDRPAPWRTASALLGVSKKWPELTSMLGRASGEVRQHNEDIGFPVRGSSEGGSDDEEIPNPDNSLPSTTFSSSKKSAKHVGKVAGIPINLGRGNHRGGVVCDWAAAEGRLADGCDHDGDFFKDDTEWERANKRLEMEAGYESSDEEAIIVPGSSSRVSNSYVSAFIT</sequence>